<dbReference type="GO" id="GO:0003700">
    <property type="term" value="F:DNA-binding transcription factor activity"/>
    <property type="evidence" value="ECO:0007669"/>
    <property type="project" value="TreeGrafter"/>
</dbReference>
<reference evidence="6 9" key="2">
    <citation type="submission" date="2020-08" db="EMBL/GenBank/DDBJ databases">
        <title>Amycolatopsis echigonensis JCM 21831.</title>
        <authorList>
            <person name="Tedsree N."/>
            <person name="Kuncharoen N."/>
            <person name="Likhitwitayawuid K."/>
            <person name="Tanasupawat S."/>
        </authorList>
    </citation>
    <scope>NUCLEOTIDE SEQUENCE [LARGE SCALE GENOMIC DNA]</scope>
    <source>
        <strain evidence="6 9">JCM 21831</strain>
    </source>
</reference>
<dbReference type="InterPro" id="IPR050109">
    <property type="entry name" value="HTH-type_TetR-like_transc_reg"/>
</dbReference>
<dbReference type="InterPro" id="IPR041347">
    <property type="entry name" value="MftR_C"/>
</dbReference>
<dbReference type="EMBL" id="PJMY01000002">
    <property type="protein sequence ID" value="PKV99498.1"/>
    <property type="molecule type" value="Genomic_DNA"/>
</dbReference>
<evidence type="ECO:0000313" key="6">
    <source>
        <dbReference type="EMBL" id="MBB2503638.1"/>
    </source>
</evidence>
<gene>
    <name evidence="7" type="ORF">ATK30_0473</name>
    <name evidence="6" type="ORF">H5411_31430</name>
</gene>
<keyword evidence="8" id="KW-1185">Reference proteome</keyword>
<dbReference type="RefSeq" id="WP_158242439.1">
    <property type="nucleotide sequence ID" value="NZ_JACJHR010000057.1"/>
</dbReference>
<protein>
    <submittedName>
        <fullName evidence="7">TetR family transcriptional regulator</fullName>
    </submittedName>
</protein>
<dbReference type="Proteomes" id="UP000550260">
    <property type="component" value="Unassembled WGS sequence"/>
</dbReference>
<evidence type="ECO:0000259" key="5">
    <source>
        <dbReference type="PROSITE" id="PS50977"/>
    </source>
</evidence>
<keyword evidence="2 4" id="KW-0238">DNA-binding</keyword>
<dbReference type="GO" id="GO:0000976">
    <property type="term" value="F:transcription cis-regulatory region binding"/>
    <property type="evidence" value="ECO:0007669"/>
    <property type="project" value="TreeGrafter"/>
</dbReference>
<evidence type="ECO:0000313" key="9">
    <source>
        <dbReference type="Proteomes" id="UP000550260"/>
    </source>
</evidence>
<dbReference type="Proteomes" id="UP000233750">
    <property type="component" value="Unassembled WGS sequence"/>
</dbReference>
<feature type="domain" description="HTH tetR-type" evidence="5">
    <location>
        <begin position="6"/>
        <end position="66"/>
    </location>
</feature>
<organism evidence="7 8">
    <name type="scientific">Amycolatopsis echigonensis</name>
    <dbReference type="NCBI Taxonomy" id="2576905"/>
    <lineage>
        <taxon>Bacteria</taxon>
        <taxon>Bacillati</taxon>
        <taxon>Actinomycetota</taxon>
        <taxon>Actinomycetes</taxon>
        <taxon>Pseudonocardiales</taxon>
        <taxon>Pseudonocardiaceae</taxon>
        <taxon>Amycolatopsis</taxon>
    </lineage>
</organism>
<keyword evidence="1" id="KW-0805">Transcription regulation</keyword>
<dbReference type="SUPFAM" id="SSF46689">
    <property type="entry name" value="Homeodomain-like"/>
    <property type="match status" value="1"/>
</dbReference>
<accession>A0A8E1W4J7</accession>
<name>A0A2N3X063_9PSEU</name>
<evidence type="ECO:0000256" key="3">
    <source>
        <dbReference type="ARBA" id="ARBA00023163"/>
    </source>
</evidence>
<dbReference type="PANTHER" id="PTHR30055">
    <property type="entry name" value="HTH-TYPE TRANSCRIPTIONAL REGULATOR RUTR"/>
    <property type="match status" value="1"/>
</dbReference>
<accession>A0A2N3X063</accession>
<dbReference type="PROSITE" id="PS50977">
    <property type="entry name" value="HTH_TETR_2"/>
    <property type="match status" value="1"/>
</dbReference>
<evidence type="ECO:0000313" key="8">
    <source>
        <dbReference type="Proteomes" id="UP000233750"/>
    </source>
</evidence>
<dbReference type="PANTHER" id="PTHR30055:SF238">
    <property type="entry name" value="MYCOFACTOCIN BIOSYNTHESIS TRANSCRIPTIONAL REGULATOR MFTR-RELATED"/>
    <property type="match status" value="1"/>
</dbReference>
<dbReference type="EMBL" id="JACJHR010000057">
    <property type="protein sequence ID" value="MBB2503638.1"/>
    <property type="molecule type" value="Genomic_DNA"/>
</dbReference>
<sequence length="192" mass="20937">MGRWEPNSRGRLAKAAVELFAAQGFEQTTGAQIAARAGMHERSFFRLFPDKREVFFYAVETAQREAIEAIADAPEGVAPIDAVAAALEQRCEIIQQHPEAALTRHNLVSANAELAERDLSKHAELADGMAEALGERGTPEPVAKLIAHTAVVVFRVSFDRWIADPKRQNLSAMFRDGLSELASVLGSRGRSA</sequence>
<dbReference type="Gene3D" id="1.10.357.10">
    <property type="entry name" value="Tetracycline Repressor, domain 2"/>
    <property type="match status" value="1"/>
</dbReference>
<feature type="DNA-binding region" description="H-T-H motif" evidence="4">
    <location>
        <begin position="29"/>
        <end position="48"/>
    </location>
</feature>
<evidence type="ECO:0000256" key="4">
    <source>
        <dbReference type="PROSITE-ProRule" id="PRU00335"/>
    </source>
</evidence>
<evidence type="ECO:0000256" key="1">
    <source>
        <dbReference type="ARBA" id="ARBA00023015"/>
    </source>
</evidence>
<proteinExistence type="predicted"/>
<dbReference type="PRINTS" id="PR00455">
    <property type="entry name" value="HTHTETR"/>
</dbReference>
<keyword evidence="3" id="KW-0804">Transcription</keyword>
<dbReference type="Pfam" id="PF17754">
    <property type="entry name" value="TetR_C_14"/>
    <property type="match status" value="1"/>
</dbReference>
<comment type="caution">
    <text evidence="7">The sequence shown here is derived from an EMBL/GenBank/DDBJ whole genome shotgun (WGS) entry which is preliminary data.</text>
</comment>
<dbReference type="AlphaFoldDB" id="A0A2N3X063"/>
<evidence type="ECO:0000313" key="7">
    <source>
        <dbReference type="EMBL" id="PKV99498.1"/>
    </source>
</evidence>
<dbReference type="Pfam" id="PF00440">
    <property type="entry name" value="TetR_N"/>
    <property type="match status" value="1"/>
</dbReference>
<dbReference type="InterPro" id="IPR009057">
    <property type="entry name" value="Homeodomain-like_sf"/>
</dbReference>
<reference evidence="7 8" key="1">
    <citation type="submission" date="2017-12" db="EMBL/GenBank/DDBJ databases">
        <title>Sequencing the genomes of 1000 Actinobacteria strains.</title>
        <authorList>
            <person name="Klenk H.-P."/>
        </authorList>
    </citation>
    <scope>NUCLEOTIDE SEQUENCE [LARGE SCALE GENOMIC DNA]</scope>
    <source>
        <strain evidence="7 8">DSM 45165</strain>
    </source>
</reference>
<dbReference type="OrthoDB" id="4746440at2"/>
<evidence type="ECO:0000256" key="2">
    <source>
        <dbReference type="ARBA" id="ARBA00023125"/>
    </source>
</evidence>
<dbReference type="InterPro" id="IPR001647">
    <property type="entry name" value="HTH_TetR"/>
</dbReference>